<gene>
    <name evidence="1" type="ORF">MGN01_41710</name>
</gene>
<name>A0A512JQT7_9HYPH</name>
<protein>
    <submittedName>
        <fullName evidence="1">Uncharacterized protein</fullName>
    </submittedName>
</protein>
<organism evidence="1 2">
    <name type="scientific">Methylobacterium gnaphalii</name>
    <dbReference type="NCBI Taxonomy" id="1010610"/>
    <lineage>
        <taxon>Bacteria</taxon>
        <taxon>Pseudomonadati</taxon>
        <taxon>Pseudomonadota</taxon>
        <taxon>Alphaproteobacteria</taxon>
        <taxon>Hyphomicrobiales</taxon>
        <taxon>Methylobacteriaceae</taxon>
        <taxon>Methylobacterium</taxon>
    </lineage>
</organism>
<dbReference type="AlphaFoldDB" id="A0A512JQT7"/>
<evidence type="ECO:0000313" key="2">
    <source>
        <dbReference type="Proteomes" id="UP000321750"/>
    </source>
</evidence>
<sequence>MVEVRSKALGGSIVGASPADVNIDTTDLVVLAMQEPQYAAESLRNLMFDIATRRLPMMSIMNMPPKTFLRRMVGVDADALNECFASSAVWDTFDPDMMTLCSPDPQAFRPPEDGLNVLQVTLPTNFKAAAFARPGDTALLRTLQRDIESARFGLGEESVEIPVKLKVHDSLFVPTAKWAMLLTGNYRCVLANGTRAIREAVHSDIQASQAVYTWVQKVCVTLGASPDDLVPFEKYAAAAQGLSKPSSAARALFAGAPHIERVDLLVQKIASQLGMRHGLVDETVNAVNHRLEINRAAQSSHQIKTA</sequence>
<reference evidence="1 2" key="1">
    <citation type="submission" date="2019-07" db="EMBL/GenBank/DDBJ databases">
        <title>Whole genome shotgun sequence of Methylobacterium gnaphalii NBRC 107716.</title>
        <authorList>
            <person name="Hosoyama A."/>
            <person name="Uohara A."/>
            <person name="Ohji S."/>
            <person name="Ichikawa N."/>
        </authorList>
    </citation>
    <scope>NUCLEOTIDE SEQUENCE [LARGE SCALE GENOMIC DNA]</scope>
    <source>
        <strain evidence="1 2">NBRC 107716</strain>
    </source>
</reference>
<dbReference type="Proteomes" id="UP000321750">
    <property type="component" value="Unassembled WGS sequence"/>
</dbReference>
<dbReference type="EMBL" id="BJZV01000035">
    <property type="protein sequence ID" value="GEP12326.1"/>
    <property type="molecule type" value="Genomic_DNA"/>
</dbReference>
<proteinExistence type="predicted"/>
<comment type="caution">
    <text evidence="1">The sequence shown here is derived from an EMBL/GenBank/DDBJ whole genome shotgun (WGS) entry which is preliminary data.</text>
</comment>
<evidence type="ECO:0000313" key="1">
    <source>
        <dbReference type="EMBL" id="GEP12326.1"/>
    </source>
</evidence>
<accession>A0A512JQT7</accession>
<keyword evidence="2" id="KW-1185">Reference proteome</keyword>